<dbReference type="Gene3D" id="2.40.160.90">
    <property type="match status" value="1"/>
</dbReference>
<feature type="signal peptide" evidence="2">
    <location>
        <begin position="1"/>
        <end position="23"/>
    </location>
</feature>
<keyword evidence="2" id="KW-0732">Signal</keyword>
<evidence type="ECO:0000313" key="4">
    <source>
        <dbReference type="Proteomes" id="UP001621964"/>
    </source>
</evidence>
<evidence type="ECO:0008006" key="5">
    <source>
        <dbReference type="Google" id="ProtNLM"/>
    </source>
</evidence>
<feature type="region of interest" description="Disordered" evidence="1">
    <location>
        <begin position="41"/>
        <end position="104"/>
    </location>
</feature>
<feature type="compositionally biased region" description="Polar residues" evidence="1">
    <location>
        <begin position="41"/>
        <end position="52"/>
    </location>
</feature>
<sequence length="653" mass="71504">MRTQNKLPIIHFVLTGICAAVLAACSSSNEVSDSARNLSIASNNINTGNTDKGNTDKGNTDKGNTDKGNTDKGNTDKGNTDKGNTDKGNTDKGNTDKGNKTNINKETSLLNKGIQDKLTTLKLSDVIKTEQFNQTEVNTGFIANNLGATPLLETAKGPHDYPTSHLLTSAYRKDKTKLLRPQTVILGGVATRYFTNYTDGYVAKRAGYDEIDTPLSAKNLIGVDKRNKNGILVKNGRSVNILDQTASKLELDSVGGSRYTKWFNNFATNADNETELDKGHRVLTDVKYKLDANNNPVWTVTTEPSSGYQYAHSLNRYFNNNPDDELYVNQNGEYAYRFTLKKSTTFEVSAESAKTHPERAEALKALGWSAGKQYHFAPGSYFMVTQKDGSLKIVADNGQMTQVSLYSVHVGIDDNKAFGAFQNKRVIAEMFSALNYGKTNEIRAIYTYDVGQANGFNQQYLSLNAWRYKNGDGTYGLNNPFNIGIFDRVATENGIVANVYDMKTKKGLSAKYTGVAYSSRDGKQDGIMNMTAQFHEPDIAYNNTVLSNNVTFNGEITNRRLDDKRNVYFASGNVKTGSGMPSASAGQKVSLVGRSQVAQNVTVWMEGKNPGENKVIYGQGNVRFAGPNAEEVGGLLKITTSHGENNIGFIGKR</sequence>
<dbReference type="RefSeq" id="WP_405385452.1">
    <property type="nucleotide sequence ID" value="NZ_JBJGEB010000002.1"/>
</dbReference>
<gene>
    <name evidence="3" type="ORF">ACI43T_02535</name>
</gene>
<dbReference type="EMBL" id="JBJGEB010000002">
    <property type="protein sequence ID" value="MFK7641378.1"/>
    <property type="molecule type" value="Genomic_DNA"/>
</dbReference>
<reference evidence="3 4" key="1">
    <citation type="submission" date="2024-11" db="EMBL/GenBank/DDBJ databases">
        <authorList>
            <person name="Mikucki A.G."/>
            <person name="Kahler C.M."/>
        </authorList>
    </citation>
    <scope>NUCLEOTIDE SEQUENCE [LARGE SCALE GENOMIC DNA]</scope>
    <source>
        <strain evidence="3 4">EXNM717</strain>
    </source>
</reference>
<dbReference type="Proteomes" id="UP001621964">
    <property type="component" value="Unassembled WGS sequence"/>
</dbReference>
<evidence type="ECO:0000256" key="1">
    <source>
        <dbReference type="SAM" id="MobiDB-lite"/>
    </source>
</evidence>
<comment type="caution">
    <text evidence="3">The sequence shown here is derived from an EMBL/GenBank/DDBJ whole genome shotgun (WGS) entry which is preliminary data.</text>
</comment>
<organism evidence="3 4">
    <name type="scientific">Neisseria oralis</name>
    <dbReference type="NCBI Taxonomy" id="1107316"/>
    <lineage>
        <taxon>Bacteria</taxon>
        <taxon>Pseudomonadati</taxon>
        <taxon>Pseudomonadota</taxon>
        <taxon>Betaproteobacteria</taxon>
        <taxon>Neisseriales</taxon>
        <taxon>Neisseriaceae</taxon>
        <taxon>Neisseria</taxon>
    </lineage>
</organism>
<dbReference type="PROSITE" id="PS51257">
    <property type="entry name" value="PROKAR_LIPOPROTEIN"/>
    <property type="match status" value="1"/>
</dbReference>
<evidence type="ECO:0000256" key="2">
    <source>
        <dbReference type="SAM" id="SignalP"/>
    </source>
</evidence>
<protein>
    <recommendedName>
        <fullName evidence="5">Transferrin-binding protein B C-lobe/N-lobe beta barrel domain-containing protein</fullName>
    </recommendedName>
</protein>
<name>A0ABW8Q2L9_9NEIS</name>
<proteinExistence type="predicted"/>
<feature type="chain" id="PRO_5046914111" description="Transferrin-binding protein B C-lobe/N-lobe beta barrel domain-containing protein" evidence="2">
    <location>
        <begin position="24"/>
        <end position="653"/>
    </location>
</feature>
<feature type="compositionally biased region" description="Basic and acidic residues" evidence="1">
    <location>
        <begin position="53"/>
        <end position="99"/>
    </location>
</feature>
<accession>A0ABW8Q2L9</accession>
<keyword evidence="4" id="KW-1185">Reference proteome</keyword>
<evidence type="ECO:0000313" key="3">
    <source>
        <dbReference type="EMBL" id="MFK7641378.1"/>
    </source>
</evidence>